<accession>A0ABV7A2D5</accession>
<dbReference type="RefSeq" id="WP_390302023.1">
    <property type="nucleotide sequence ID" value="NZ_JBHRRZ010000002.1"/>
</dbReference>
<keyword evidence="2" id="KW-1185">Reference proteome</keyword>
<reference evidence="2" key="1">
    <citation type="journal article" date="2019" name="Int. J. Syst. Evol. Microbiol.">
        <title>The Global Catalogue of Microorganisms (GCM) 10K type strain sequencing project: providing services to taxonomists for standard genome sequencing and annotation.</title>
        <authorList>
            <consortium name="The Broad Institute Genomics Platform"/>
            <consortium name="The Broad Institute Genome Sequencing Center for Infectious Disease"/>
            <person name="Wu L."/>
            <person name="Ma J."/>
        </authorList>
    </citation>
    <scope>NUCLEOTIDE SEQUENCE [LARGE SCALE GENOMIC DNA]</scope>
    <source>
        <strain evidence="2">KCTC 13193</strain>
    </source>
</reference>
<comment type="caution">
    <text evidence="1">The sequence shown here is derived from an EMBL/GenBank/DDBJ whole genome shotgun (WGS) entry which is preliminary data.</text>
</comment>
<dbReference type="Proteomes" id="UP001595387">
    <property type="component" value="Unassembled WGS sequence"/>
</dbReference>
<gene>
    <name evidence="1" type="ORF">ACFODW_01780</name>
</gene>
<dbReference type="Pfam" id="PF17334">
    <property type="entry name" value="CsgA"/>
    <property type="match status" value="1"/>
</dbReference>
<evidence type="ECO:0000313" key="1">
    <source>
        <dbReference type="EMBL" id="MFC2947096.1"/>
    </source>
</evidence>
<dbReference type="EMBL" id="JBHRRZ010000002">
    <property type="protein sequence ID" value="MFC2947096.1"/>
    <property type="molecule type" value="Genomic_DNA"/>
</dbReference>
<name>A0ABV7A2D5_9BACI</name>
<dbReference type="InterPro" id="IPR020255">
    <property type="entry name" value="CsgA"/>
</dbReference>
<evidence type="ECO:0000313" key="2">
    <source>
        <dbReference type="Proteomes" id="UP001595387"/>
    </source>
</evidence>
<proteinExistence type="predicted"/>
<protein>
    <submittedName>
        <fullName evidence="1">Sporulation protein</fullName>
    </submittedName>
</protein>
<organism evidence="1 2">
    <name type="scientific">Virgibacillus sediminis</name>
    <dbReference type="NCBI Taxonomy" id="202260"/>
    <lineage>
        <taxon>Bacteria</taxon>
        <taxon>Bacillati</taxon>
        <taxon>Bacillota</taxon>
        <taxon>Bacilli</taxon>
        <taxon>Bacillales</taxon>
        <taxon>Bacillaceae</taxon>
        <taxon>Virgibacillus</taxon>
    </lineage>
</organism>
<sequence length="85" mass="10203">MIPIDHTLNYLRESLSNYMDNEMCQQIVRKMETNQYVSEGHFVKDLDEEEITYLNDVLENELDYAKGVQHDIRVKELTEVYELLF</sequence>